<feature type="domain" description="Alpha-glucan water dikinase-like N-terminal Ig-like" evidence="14">
    <location>
        <begin position="79"/>
        <end position="192"/>
    </location>
</feature>
<dbReference type="GO" id="GO:0046872">
    <property type="term" value="F:metal ion binding"/>
    <property type="evidence" value="ECO:0007669"/>
    <property type="project" value="UniProtKB-KW"/>
</dbReference>
<reference evidence="16 17" key="1">
    <citation type="journal article" date="2018" name="Mol. Plant">
        <title>The genome of Artemisia annua provides insight into the evolution of Asteraceae family and artemisinin biosynthesis.</title>
        <authorList>
            <person name="Shen Q."/>
            <person name="Zhang L."/>
            <person name="Liao Z."/>
            <person name="Wang S."/>
            <person name="Yan T."/>
            <person name="Shi P."/>
            <person name="Liu M."/>
            <person name="Fu X."/>
            <person name="Pan Q."/>
            <person name="Wang Y."/>
            <person name="Lv Z."/>
            <person name="Lu X."/>
            <person name="Zhang F."/>
            <person name="Jiang W."/>
            <person name="Ma Y."/>
            <person name="Chen M."/>
            <person name="Hao X."/>
            <person name="Li L."/>
            <person name="Tang Y."/>
            <person name="Lv G."/>
            <person name="Zhou Y."/>
            <person name="Sun X."/>
            <person name="Brodelius P.E."/>
            <person name="Rose J.K.C."/>
            <person name="Tang K."/>
        </authorList>
    </citation>
    <scope>NUCLEOTIDE SEQUENCE [LARGE SCALE GENOMIC DNA]</scope>
    <source>
        <strain evidence="17">cv. Huhao1</strain>
        <tissue evidence="16">Leaf</tissue>
    </source>
</reference>
<dbReference type="PANTHER" id="PTHR46999:SF1">
    <property type="entry name" value="ALPHA-GLUCAN WATER DIKINASE 1, CHLOROPLASTIC"/>
    <property type="match status" value="1"/>
</dbReference>
<dbReference type="InterPro" id="IPR054481">
    <property type="entry name" value="GWD1_pHisD"/>
</dbReference>
<evidence type="ECO:0000256" key="9">
    <source>
        <dbReference type="ARBA" id="ARBA00022842"/>
    </source>
</evidence>
<dbReference type="Pfam" id="PF22973">
    <property type="entry name" value="GWD1_pHisD"/>
    <property type="match status" value="1"/>
</dbReference>
<dbReference type="Gene3D" id="3.30.1490.20">
    <property type="entry name" value="ATP-grasp fold, A domain"/>
    <property type="match status" value="1"/>
</dbReference>
<dbReference type="PANTHER" id="PTHR46999">
    <property type="entry name" value="ALPHA-GLUCAN WATER DIKINASE 1, CHLOROPLASTIC-RELATED"/>
    <property type="match status" value="1"/>
</dbReference>
<dbReference type="Pfam" id="PF01326">
    <property type="entry name" value="PPDK_N"/>
    <property type="match status" value="1"/>
</dbReference>
<evidence type="ECO:0000256" key="11">
    <source>
        <dbReference type="SAM" id="MobiDB-lite"/>
    </source>
</evidence>
<keyword evidence="8" id="KW-0067">ATP-binding</keyword>
<comment type="caution">
    <text evidence="16">The sequence shown here is derived from an EMBL/GenBank/DDBJ whole genome shotgun (WGS) entry which is preliminary data.</text>
</comment>
<feature type="domain" description="DUF7067" evidence="15">
    <location>
        <begin position="208"/>
        <end position="263"/>
    </location>
</feature>
<dbReference type="GO" id="GO:0016301">
    <property type="term" value="F:kinase activity"/>
    <property type="evidence" value="ECO:0007669"/>
    <property type="project" value="UniProtKB-KW"/>
</dbReference>
<organism evidence="16 17">
    <name type="scientific">Artemisia annua</name>
    <name type="common">Sweet wormwood</name>
    <dbReference type="NCBI Taxonomy" id="35608"/>
    <lineage>
        <taxon>Eukaryota</taxon>
        <taxon>Viridiplantae</taxon>
        <taxon>Streptophyta</taxon>
        <taxon>Embryophyta</taxon>
        <taxon>Tracheophyta</taxon>
        <taxon>Spermatophyta</taxon>
        <taxon>Magnoliopsida</taxon>
        <taxon>eudicotyledons</taxon>
        <taxon>Gunneridae</taxon>
        <taxon>Pentapetalae</taxon>
        <taxon>asterids</taxon>
        <taxon>campanulids</taxon>
        <taxon>Asterales</taxon>
        <taxon>Asteraceae</taxon>
        <taxon>Asteroideae</taxon>
        <taxon>Anthemideae</taxon>
        <taxon>Artemisiinae</taxon>
        <taxon>Artemisia</taxon>
    </lineage>
</organism>
<dbReference type="EMBL" id="PKPP01000658">
    <property type="protein sequence ID" value="PWA90052.1"/>
    <property type="molecule type" value="Genomic_DNA"/>
</dbReference>
<evidence type="ECO:0000256" key="7">
    <source>
        <dbReference type="ARBA" id="ARBA00022777"/>
    </source>
</evidence>
<keyword evidence="6" id="KW-0547">Nucleotide-binding</keyword>
<dbReference type="InterPro" id="IPR055495">
    <property type="entry name" value="CWD_DUF7067"/>
</dbReference>
<evidence type="ECO:0000256" key="4">
    <source>
        <dbReference type="ARBA" id="ARBA00022679"/>
    </source>
</evidence>
<keyword evidence="9" id="KW-0460">Magnesium</keyword>
<gene>
    <name evidence="16" type="ORF">CTI12_AA103990</name>
</gene>
<dbReference type="InterPro" id="IPR013815">
    <property type="entry name" value="ATP_grasp_subdomain_1"/>
</dbReference>
<feature type="domain" description="Alpha-glucan water dikinase-like N-terminal Ig-like" evidence="14">
    <location>
        <begin position="349"/>
        <end position="468"/>
    </location>
</feature>
<comment type="similarity">
    <text evidence="2">Belongs to the PEP-utilizing enzyme family.</text>
</comment>
<dbReference type="STRING" id="35608.A0A2U1PWE7"/>
<feature type="compositionally biased region" description="Basic and acidic residues" evidence="11">
    <location>
        <begin position="276"/>
        <end position="290"/>
    </location>
</feature>
<name>A0A2U1PWE7_ARTAN</name>
<evidence type="ECO:0000256" key="6">
    <source>
        <dbReference type="ARBA" id="ARBA00022741"/>
    </source>
</evidence>
<dbReference type="Pfam" id="PF23229">
    <property type="entry name" value="DUF7067"/>
    <property type="match status" value="1"/>
</dbReference>
<keyword evidence="4" id="KW-0808">Transferase</keyword>
<evidence type="ECO:0000256" key="3">
    <source>
        <dbReference type="ARBA" id="ARBA00011738"/>
    </source>
</evidence>
<comment type="cofactor">
    <cofactor evidence="1">
        <name>Mg(2+)</name>
        <dbReference type="ChEBI" id="CHEBI:18420"/>
    </cofactor>
</comment>
<dbReference type="GO" id="GO:0005524">
    <property type="term" value="F:ATP binding"/>
    <property type="evidence" value="ECO:0007669"/>
    <property type="project" value="UniProtKB-KW"/>
</dbReference>
<evidence type="ECO:0000256" key="2">
    <source>
        <dbReference type="ARBA" id="ARBA00007837"/>
    </source>
</evidence>
<feature type="domain" description="Pyruvate phosphate dikinase AMP/ATP-binding" evidence="12">
    <location>
        <begin position="1187"/>
        <end position="1389"/>
    </location>
</feature>
<dbReference type="InterPro" id="IPR002192">
    <property type="entry name" value="PPDK_AMP/ATP-bd"/>
</dbReference>
<feature type="compositionally biased region" description="Polar residues" evidence="11">
    <location>
        <begin position="261"/>
        <end position="273"/>
    </location>
</feature>
<dbReference type="Proteomes" id="UP000245207">
    <property type="component" value="Unassembled WGS sequence"/>
</dbReference>
<keyword evidence="17" id="KW-1185">Reference proteome</keyword>
<dbReference type="Gene3D" id="3.30.470.20">
    <property type="entry name" value="ATP-grasp fold, B domain"/>
    <property type="match status" value="1"/>
</dbReference>
<dbReference type="Pfam" id="PF23166">
    <property type="entry name" value="Ig_N_CWD1"/>
    <property type="match status" value="2"/>
</dbReference>
<evidence type="ECO:0000313" key="16">
    <source>
        <dbReference type="EMBL" id="PWA90052.1"/>
    </source>
</evidence>
<evidence type="ECO:0000256" key="8">
    <source>
        <dbReference type="ARBA" id="ARBA00022840"/>
    </source>
</evidence>
<evidence type="ECO:0000256" key="1">
    <source>
        <dbReference type="ARBA" id="ARBA00001946"/>
    </source>
</evidence>
<keyword evidence="10" id="KW-0119">Carbohydrate metabolism</keyword>
<keyword evidence="7 16" id="KW-0418">Kinase</keyword>
<comment type="subunit">
    <text evidence="3">Homodimer.</text>
</comment>
<protein>
    <submittedName>
        <fullName evidence="16">Alpha-glucan water dikinase protein</fullName>
    </submittedName>
</protein>
<dbReference type="InterPro" id="IPR056301">
    <property type="entry name" value="GWD-like_N_Ig"/>
</dbReference>
<evidence type="ECO:0000256" key="10">
    <source>
        <dbReference type="ARBA" id="ARBA00023277"/>
    </source>
</evidence>
<proteinExistence type="inferred from homology"/>
<sequence length="1390" mass="155194">MSNSVIGHNTTTLLHSTVLKRQSYSQATSPIRCNSLLSSDFRGRKLTLRKSGLRRCRGVSSSLRAVLATDPTSEQLGEKYILEGDIEMQVDVKVSSIPVVEIKLTNSSDHLYLHWGGLRNLKEKWVLPSRRPEGTKVYKDRALRTPFVKSGSTSVLKVEIDDPSLQALEFLIVDEAKNKWYKNDGKNFQVKLSSNSRDKPVSNVVIPEDLVQIQAFLRWEKKGKQMYSPEQEKVEYEAARAELYEEVARGNSIEKIRARLTQKNDTSSKQVTGASDGEKKTISQKPVEKRTYSSQRIQRKKRDLMQLLSKHIPVSVKSVEEKVSMEPKTLSAVELYIKSIEDKDVNVINKKTYRIDDAELSVLVTKASSKIKVHVATGFKEPLTLHWALSKNSGEWLAPPENLLPQGSIPVASAADTQFSTISVDGVTNKIQSLELEIGEGNFVGMPFVLFSGKRWIKNNGSDFYVEFGGPKKAIKEVGDGKGTAKPLLDKIAGLESEAQKSFMHRFNIAADLMEEAKNTGELGLAGILVWMRFMATRQLIWNKNYNVKPREISRAQDRLTDLLQNVYVNYPQYNELLRMIMATVGRGGEGDVGQRIRDEILVIQRNNDCAGGMMEEWHQKLHNNTSPDDVVICQALIDYIKSDFDMSVYWNTLNTNGITKERLLSYDRAIRNEPKFRGDQKDSLLRDLGNYMRTLKAVHSGADLESAIQNCMGYKSEGQGFMVGVNINPVSGLPSGFPELLKFVLEHVEDKNVETLLEGLLEAREELRPLLSKPNDRLKDLLFLDIALDSTVRTAIERSYEELNNAKPEKVMYLITLLLENLILSSDNNEDLIYCLKGWNQAITMLETGDGSWALFAKSVLDRTRLALASKGEFYNQLLQPSAEYLGARLNLDQRAVSIFTEEMIRAGSAAPLSSLVNRLDPILRNVANLGSWQVISPVEAVGYVVVVDELLTVQNKTYESPTILVAKSVRGEEEIPDGAVAVITPDMPDVLSHVSVRARNSKVCFATCFDTNILDDLRAKEGKLLQLKPTSADVTYSEVREGDLKQSNNLEEVGPSPSIKLVKKEFAGKFAISSDEFTNDLVGAKSRNIAYLKGKVPSWVGIPTSVALPFGSFEKVLSDELNKGVSEKLQILKEKLAAGDFGVLEEIRKTVLELVAPPQLVQELKNVMKSSSMPWPGDEGQQRWEQAWTAIKKVWASKWNERAYFSTRKVRLDHDLLCMAVLVQEIINADYAFVIHTTNPSSGDPSEIYAEVVKGLGETLVGAYPGRALSFISKKDKLDSPKVLGYPSKPIGLFIRRSIIFRSDSNGEDLEGYAGAGLYDSVPMDEEEQVVLDYSSDPLMVDANFQKSILSSIARAGDAIEKLYGSPQDIEGVVRDGKIYVVQTRPQM</sequence>
<accession>A0A2U1PWE7</accession>
<dbReference type="OrthoDB" id="6123450at2759"/>
<evidence type="ECO:0000259" key="14">
    <source>
        <dbReference type="Pfam" id="PF23166"/>
    </source>
</evidence>
<evidence type="ECO:0000313" key="17">
    <source>
        <dbReference type="Proteomes" id="UP000245207"/>
    </source>
</evidence>
<evidence type="ECO:0000259" key="15">
    <source>
        <dbReference type="Pfam" id="PF23229"/>
    </source>
</evidence>
<evidence type="ECO:0000259" key="13">
    <source>
        <dbReference type="Pfam" id="PF22973"/>
    </source>
</evidence>
<evidence type="ECO:0000259" key="12">
    <source>
        <dbReference type="Pfam" id="PF01326"/>
    </source>
</evidence>
<evidence type="ECO:0000256" key="5">
    <source>
        <dbReference type="ARBA" id="ARBA00022723"/>
    </source>
</evidence>
<keyword evidence="5" id="KW-0479">Metal-binding</keyword>
<dbReference type="SUPFAM" id="SSF56059">
    <property type="entry name" value="Glutathione synthetase ATP-binding domain-like"/>
    <property type="match status" value="1"/>
</dbReference>
<feature type="region of interest" description="Disordered" evidence="11">
    <location>
        <begin position="259"/>
        <end position="290"/>
    </location>
</feature>
<feature type="domain" description="Alpha-glucan water dikinase phosphohistidine-like" evidence="13">
    <location>
        <begin position="933"/>
        <end position="1045"/>
    </location>
</feature>